<evidence type="ECO:0000313" key="4">
    <source>
        <dbReference type="Proteomes" id="UP001443914"/>
    </source>
</evidence>
<protein>
    <submittedName>
        <fullName evidence="3">Uncharacterized protein</fullName>
    </submittedName>
</protein>
<keyword evidence="2" id="KW-1133">Transmembrane helix</keyword>
<feature type="transmembrane region" description="Helical" evidence="2">
    <location>
        <begin position="212"/>
        <end position="234"/>
    </location>
</feature>
<reference evidence="3" key="1">
    <citation type="submission" date="2024-03" db="EMBL/GenBank/DDBJ databases">
        <title>WGS assembly of Saponaria officinalis var. Norfolk2.</title>
        <authorList>
            <person name="Jenkins J."/>
            <person name="Shu S."/>
            <person name="Grimwood J."/>
            <person name="Barry K."/>
            <person name="Goodstein D."/>
            <person name="Schmutz J."/>
            <person name="Leebens-Mack J."/>
            <person name="Osbourn A."/>
        </authorList>
    </citation>
    <scope>NUCLEOTIDE SEQUENCE [LARGE SCALE GENOMIC DNA]</scope>
    <source>
        <strain evidence="3">JIC</strain>
    </source>
</reference>
<comment type="caution">
    <text evidence="3">The sequence shown here is derived from an EMBL/GenBank/DDBJ whole genome shotgun (WGS) entry which is preliminary data.</text>
</comment>
<dbReference type="AlphaFoldDB" id="A0AAW1MUF3"/>
<dbReference type="Proteomes" id="UP001443914">
    <property type="component" value="Unassembled WGS sequence"/>
</dbReference>
<keyword evidence="2" id="KW-0812">Transmembrane</keyword>
<name>A0AAW1MUF3_SAPOF</name>
<keyword evidence="2" id="KW-0472">Membrane</keyword>
<dbReference type="EMBL" id="JBDFQZ010000002">
    <property type="protein sequence ID" value="KAK9749376.1"/>
    <property type="molecule type" value="Genomic_DNA"/>
</dbReference>
<organism evidence="3 4">
    <name type="scientific">Saponaria officinalis</name>
    <name type="common">Common soapwort</name>
    <name type="synonym">Lychnis saponaria</name>
    <dbReference type="NCBI Taxonomy" id="3572"/>
    <lineage>
        <taxon>Eukaryota</taxon>
        <taxon>Viridiplantae</taxon>
        <taxon>Streptophyta</taxon>
        <taxon>Embryophyta</taxon>
        <taxon>Tracheophyta</taxon>
        <taxon>Spermatophyta</taxon>
        <taxon>Magnoliopsida</taxon>
        <taxon>eudicotyledons</taxon>
        <taxon>Gunneridae</taxon>
        <taxon>Pentapetalae</taxon>
        <taxon>Caryophyllales</taxon>
        <taxon>Caryophyllaceae</taxon>
        <taxon>Caryophylleae</taxon>
        <taxon>Saponaria</taxon>
    </lineage>
</organism>
<sequence length="238" mass="28529">MASFHFPQFEHEPFFRYFDRLVEFTAQYDHYFETWELCHIVYSGVNNESWAIFNYLNDENFDYLRYDHNWEVFRYIAYETCQSYLNSPPLQSNIESNLENMMSQFFETQNQKNDELTNAITQLRSSCESIQETVATKFENLAHISKEMEILEHYMGHIPIGNDDCTYSYMVTSNSYIDLEASNVDEFCTINDFNDDSTFEEFNKKKILMMMMIWLIIVMMCLMLINPCLMIRVLQMTL</sequence>
<evidence type="ECO:0000313" key="3">
    <source>
        <dbReference type="EMBL" id="KAK9749376.1"/>
    </source>
</evidence>
<proteinExistence type="predicted"/>
<gene>
    <name evidence="3" type="ORF">RND81_02G121700</name>
</gene>
<keyword evidence="4" id="KW-1185">Reference proteome</keyword>
<feature type="coiled-coil region" evidence="1">
    <location>
        <begin position="106"/>
        <end position="133"/>
    </location>
</feature>
<evidence type="ECO:0000256" key="2">
    <source>
        <dbReference type="SAM" id="Phobius"/>
    </source>
</evidence>
<evidence type="ECO:0000256" key="1">
    <source>
        <dbReference type="SAM" id="Coils"/>
    </source>
</evidence>
<accession>A0AAW1MUF3</accession>
<keyword evidence="1" id="KW-0175">Coiled coil</keyword>